<accession>A0A4Q9RC71</accession>
<name>A0A4Q9RC71_9GAMM</name>
<keyword evidence="1" id="KW-1277">Toxin-antitoxin system</keyword>
<dbReference type="RefSeq" id="WP_131183715.1">
    <property type="nucleotide sequence ID" value="NZ_QJUO01000006.1"/>
</dbReference>
<gene>
    <name evidence="2" type="ORF">DNJ96_04975</name>
</gene>
<comment type="caution">
    <text evidence="2">The sequence shown here is derived from an EMBL/GenBank/DDBJ whole genome shotgun (WGS) entry which is preliminary data.</text>
</comment>
<protein>
    <submittedName>
        <fullName evidence="2">Acetoacetyl-CoA synthase</fullName>
    </submittedName>
</protein>
<dbReference type="Pfam" id="PF07362">
    <property type="entry name" value="CcdA"/>
    <property type="match status" value="1"/>
</dbReference>
<keyword evidence="3" id="KW-1185">Reference proteome</keyword>
<organism evidence="2 3">
    <name type="scientific">Stutzerimonas kirkiae</name>
    <dbReference type="NCBI Taxonomy" id="2211392"/>
    <lineage>
        <taxon>Bacteria</taxon>
        <taxon>Pseudomonadati</taxon>
        <taxon>Pseudomonadota</taxon>
        <taxon>Gammaproteobacteria</taxon>
        <taxon>Pseudomonadales</taxon>
        <taxon>Pseudomonadaceae</taxon>
        <taxon>Stutzerimonas</taxon>
    </lineage>
</organism>
<proteinExistence type="predicted"/>
<evidence type="ECO:0000256" key="1">
    <source>
        <dbReference type="ARBA" id="ARBA00022649"/>
    </source>
</evidence>
<sequence>MQPTYDLHAPKRAANLSVNGDLLSKAKALDINLSATLEQALAEALKKKQREQWLAENRTAITAYNEYVEAQGVFSDDLRSF</sequence>
<evidence type="ECO:0000313" key="2">
    <source>
        <dbReference type="EMBL" id="TBU98593.1"/>
    </source>
</evidence>
<evidence type="ECO:0000313" key="3">
    <source>
        <dbReference type="Proteomes" id="UP000292639"/>
    </source>
</evidence>
<dbReference type="InterPro" id="IPR009956">
    <property type="entry name" value="Post-segregation_anti-tox_CcdA"/>
</dbReference>
<dbReference type="EMBL" id="QJUP01000004">
    <property type="protein sequence ID" value="TBU98593.1"/>
    <property type="molecule type" value="Genomic_DNA"/>
</dbReference>
<dbReference type="Proteomes" id="UP000292639">
    <property type="component" value="Unassembled WGS sequence"/>
</dbReference>
<reference evidence="2 3" key="1">
    <citation type="submission" date="2018-06" db="EMBL/GenBank/DDBJ databases">
        <title>Three novel Pseudomonas species isolated from symptomatic oak.</title>
        <authorList>
            <person name="Bueno-Gonzalez V."/>
            <person name="Brady C."/>
        </authorList>
    </citation>
    <scope>NUCLEOTIDE SEQUENCE [LARGE SCALE GENOMIC DNA]</scope>
    <source>
        <strain evidence="2 3">P17C</strain>
    </source>
</reference>
<dbReference type="AlphaFoldDB" id="A0A4Q9RC71"/>
<dbReference type="OrthoDB" id="7219749at2"/>